<feature type="chain" id="PRO_5040720594" description="DUF2946 domain-containing protein" evidence="1">
    <location>
        <begin position="32"/>
        <end position="126"/>
    </location>
</feature>
<dbReference type="GeneID" id="95764049"/>
<dbReference type="RefSeq" id="WP_281808445.1">
    <property type="nucleotide sequence ID" value="NZ_BSDO01000005.1"/>
</dbReference>
<keyword evidence="1" id="KW-0732">Signal</keyword>
<dbReference type="Proteomes" id="UP001144397">
    <property type="component" value="Unassembled WGS sequence"/>
</dbReference>
<reference evidence="2" key="1">
    <citation type="submission" date="2022-12" db="EMBL/GenBank/DDBJ databases">
        <title>Reference genome sequencing for broad-spectrum identification of bacterial and archaeal isolates by mass spectrometry.</title>
        <authorList>
            <person name="Sekiguchi Y."/>
            <person name="Tourlousse D.M."/>
        </authorList>
    </citation>
    <scope>NUCLEOTIDE SEQUENCE</scope>
    <source>
        <strain evidence="2">301</strain>
    </source>
</reference>
<dbReference type="AlphaFoldDB" id="A0A9W6CP90"/>
<sequence>MSVRLQTMGWMRALLAFLVAITLLVAPVASAQAMPCHDLIRQEQATVVESGQLQAAISGDGLQDHSHAVGHTLCCSSACASCVVAIAAPCPTVPKRIVLAARYAQRDEIVTGLAFPPNLGPPRTRT</sequence>
<proteinExistence type="predicted"/>
<name>A0A9W6CP90_XANFL</name>
<evidence type="ECO:0000313" key="2">
    <source>
        <dbReference type="EMBL" id="GLI23592.1"/>
    </source>
</evidence>
<gene>
    <name evidence="3" type="ORF">GGQ86_003673</name>
    <name evidence="2" type="ORF">XFLAVUS301_32660</name>
</gene>
<evidence type="ECO:0000313" key="4">
    <source>
        <dbReference type="Proteomes" id="UP001144397"/>
    </source>
</evidence>
<comment type="caution">
    <text evidence="2">The sequence shown here is derived from an EMBL/GenBank/DDBJ whole genome shotgun (WGS) entry which is preliminary data.</text>
</comment>
<dbReference type="EMBL" id="BSDO01000005">
    <property type="protein sequence ID" value="GLI23592.1"/>
    <property type="molecule type" value="Genomic_DNA"/>
</dbReference>
<evidence type="ECO:0000313" key="5">
    <source>
        <dbReference type="Proteomes" id="UP001245370"/>
    </source>
</evidence>
<accession>A0A9W6CP90</accession>
<keyword evidence="5" id="KW-1185">Reference proteome</keyword>
<organism evidence="2 4">
    <name type="scientific">Xanthobacter flavus</name>
    <dbReference type="NCBI Taxonomy" id="281"/>
    <lineage>
        <taxon>Bacteria</taxon>
        <taxon>Pseudomonadati</taxon>
        <taxon>Pseudomonadota</taxon>
        <taxon>Alphaproteobacteria</taxon>
        <taxon>Hyphomicrobiales</taxon>
        <taxon>Xanthobacteraceae</taxon>
        <taxon>Xanthobacter</taxon>
    </lineage>
</organism>
<evidence type="ECO:0008006" key="6">
    <source>
        <dbReference type="Google" id="ProtNLM"/>
    </source>
</evidence>
<protein>
    <recommendedName>
        <fullName evidence="6">DUF2946 domain-containing protein</fullName>
    </recommendedName>
</protein>
<evidence type="ECO:0000256" key="1">
    <source>
        <dbReference type="SAM" id="SignalP"/>
    </source>
</evidence>
<dbReference type="Proteomes" id="UP001245370">
    <property type="component" value="Unassembled WGS sequence"/>
</dbReference>
<dbReference type="EMBL" id="JAVDPY010000006">
    <property type="protein sequence ID" value="MDR6335183.1"/>
    <property type="molecule type" value="Genomic_DNA"/>
</dbReference>
<feature type="signal peptide" evidence="1">
    <location>
        <begin position="1"/>
        <end position="31"/>
    </location>
</feature>
<reference evidence="3 5" key="2">
    <citation type="submission" date="2023-07" db="EMBL/GenBank/DDBJ databases">
        <title>Genomic Encyclopedia of Type Strains, Phase IV (KMG-IV): sequencing the most valuable type-strain genomes for metagenomic binning, comparative biology and taxonomic classification.</title>
        <authorList>
            <person name="Goeker M."/>
        </authorList>
    </citation>
    <scope>NUCLEOTIDE SEQUENCE [LARGE SCALE GENOMIC DNA]</scope>
    <source>
        <strain evidence="3 5">DSM 338</strain>
    </source>
</reference>
<evidence type="ECO:0000313" key="3">
    <source>
        <dbReference type="EMBL" id="MDR6335183.1"/>
    </source>
</evidence>